<dbReference type="InterPro" id="IPR008322">
    <property type="entry name" value="UPF0261"/>
</dbReference>
<dbReference type="NCBIfam" id="NF002674">
    <property type="entry name" value="PRK02399.1-2"/>
    <property type="match status" value="1"/>
</dbReference>
<proteinExistence type="predicted"/>
<evidence type="ECO:0000313" key="4">
    <source>
        <dbReference type="Proteomes" id="UP000219559"/>
    </source>
</evidence>
<dbReference type="OrthoDB" id="9776369at2"/>
<dbReference type="Proteomes" id="UP000219559">
    <property type="component" value="Unassembled WGS sequence"/>
</dbReference>
<organism evidence="3 4">
    <name type="scientific">Sediminicola luteus</name>
    <dbReference type="NCBI Taxonomy" id="319238"/>
    <lineage>
        <taxon>Bacteria</taxon>
        <taxon>Pseudomonadati</taxon>
        <taxon>Bacteroidota</taxon>
        <taxon>Flavobacteriia</taxon>
        <taxon>Flavobacteriales</taxon>
        <taxon>Flavobacteriaceae</taxon>
        <taxon>Sediminicola</taxon>
    </lineage>
</organism>
<feature type="domain" description="UPF0261" evidence="1">
    <location>
        <begin position="3"/>
        <end position="177"/>
    </location>
</feature>
<dbReference type="PANTHER" id="PTHR31862">
    <property type="entry name" value="UPF0261 DOMAIN PROTEIN (AFU_ORTHOLOGUE AFUA_1G10120)"/>
    <property type="match status" value="1"/>
</dbReference>
<dbReference type="Gene3D" id="3.40.50.12020">
    <property type="entry name" value="Uncharacterised protein family UPF0261, NN domain"/>
    <property type="match status" value="1"/>
</dbReference>
<dbReference type="Gene3D" id="3.40.50.12030">
    <property type="entry name" value="Uncharacterised protein family UPF0261, NC domain"/>
    <property type="match status" value="1"/>
</dbReference>
<dbReference type="RefSeq" id="WP_097440570.1">
    <property type="nucleotide sequence ID" value="NZ_KZ300476.1"/>
</dbReference>
<comment type="caution">
    <text evidence="3">The sequence shown here is derived from an EMBL/GenBank/DDBJ whole genome shotgun (WGS) entry which is preliminary data.</text>
</comment>
<accession>A0A2A4G653</accession>
<dbReference type="PIRSF" id="PIRSF033271">
    <property type="entry name" value="UCP033271"/>
    <property type="match status" value="1"/>
</dbReference>
<evidence type="ECO:0000259" key="2">
    <source>
        <dbReference type="Pfam" id="PF23189"/>
    </source>
</evidence>
<dbReference type="InterPro" id="IPR044122">
    <property type="entry name" value="UPF0261_N"/>
</dbReference>
<dbReference type="EMBL" id="NBWU01000003">
    <property type="protein sequence ID" value="PCE64449.1"/>
    <property type="molecule type" value="Genomic_DNA"/>
</dbReference>
<reference evidence="3 4" key="1">
    <citation type="submission" date="2017-04" db="EMBL/GenBank/DDBJ databases">
        <title>A new member of the family Flavobacteriaceae isolated from ascidians.</title>
        <authorList>
            <person name="Chen L."/>
        </authorList>
    </citation>
    <scope>NUCLEOTIDE SEQUENCE [LARGE SCALE GENOMIC DNA]</scope>
    <source>
        <strain evidence="3 4">HQA918</strain>
    </source>
</reference>
<gene>
    <name evidence="3" type="ORF">B7P33_09180</name>
</gene>
<dbReference type="InterPro" id="IPR051353">
    <property type="entry name" value="Tobamovirus_resist_UPF0261"/>
</dbReference>
<name>A0A2A4G653_9FLAO</name>
<dbReference type="PANTHER" id="PTHR31862:SF1">
    <property type="entry name" value="UPF0261 DOMAIN PROTEIN (AFU_ORTHOLOGUE AFUA_1G10120)"/>
    <property type="match status" value="1"/>
</dbReference>
<dbReference type="CDD" id="cd15488">
    <property type="entry name" value="Tm-1-like"/>
    <property type="match status" value="1"/>
</dbReference>
<evidence type="ECO:0000259" key="1">
    <source>
        <dbReference type="Pfam" id="PF06792"/>
    </source>
</evidence>
<evidence type="ECO:0000313" key="3">
    <source>
        <dbReference type="EMBL" id="PCE64449.1"/>
    </source>
</evidence>
<protein>
    <submittedName>
        <fullName evidence="3">Uncharacterized protein</fullName>
    </submittedName>
</protein>
<sequence length="403" mass="42666">MQKKVVMLGAFDTKGEVFSYLYDCLTENGVAVSTMDIGVMPSQPDFPVDFDNTAVAQAGGMAIEALRESNDRGKAVGVMGDGAAALLKELVTQNLVAGAIGMGGGGGTYMTLRALQEIPFGIPKLCMSTLAAKDLTEQMGVKDIVLMPSVVDVAGLNGISKVLIKQAAASISAMARVSGDMLANDRKRIAISMFGNTTACVDRCTEKLQEKGYEVMAFHATGIGGATMEALIREGCFDAVLDVTTTELADNLCGGICDAGPDRLTAAGEMGLPQVVVPGCLDMVNFAHLHSVPEPYKDRQLYSWAPDVTLMRTHAAENTELGEILVQKVAAYKGKAEIVIPLEGISQIDKAGDIFYAPEYDAALFTAIKTTAADTVKVTEYQAHINDPQFADALVAHLVNLLD</sequence>
<keyword evidence="4" id="KW-1185">Reference proteome</keyword>
<dbReference type="InterPro" id="IPR056778">
    <property type="entry name" value="UPF0261_C"/>
</dbReference>
<dbReference type="Pfam" id="PF23189">
    <property type="entry name" value="UPF0261_C"/>
    <property type="match status" value="1"/>
</dbReference>
<dbReference type="AlphaFoldDB" id="A0A2A4G653"/>
<feature type="domain" description="UPF0261" evidence="2">
    <location>
        <begin position="186"/>
        <end position="401"/>
    </location>
</feature>
<dbReference type="Pfam" id="PF06792">
    <property type="entry name" value="UPF0261"/>
    <property type="match status" value="1"/>
</dbReference>